<reference evidence="1" key="2">
    <citation type="journal article" date="2015" name="Fish Shellfish Immunol.">
        <title>Early steps in the European eel (Anguilla anguilla)-Vibrio vulnificus interaction in the gills: Role of the RtxA13 toxin.</title>
        <authorList>
            <person name="Callol A."/>
            <person name="Pajuelo D."/>
            <person name="Ebbesson L."/>
            <person name="Teles M."/>
            <person name="MacKenzie S."/>
            <person name="Amaro C."/>
        </authorList>
    </citation>
    <scope>NUCLEOTIDE SEQUENCE</scope>
</reference>
<name>A0A0E9U0N3_ANGAN</name>
<organism evidence="1">
    <name type="scientific">Anguilla anguilla</name>
    <name type="common">European freshwater eel</name>
    <name type="synonym">Muraena anguilla</name>
    <dbReference type="NCBI Taxonomy" id="7936"/>
    <lineage>
        <taxon>Eukaryota</taxon>
        <taxon>Metazoa</taxon>
        <taxon>Chordata</taxon>
        <taxon>Craniata</taxon>
        <taxon>Vertebrata</taxon>
        <taxon>Euteleostomi</taxon>
        <taxon>Actinopterygii</taxon>
        <taxon>Neopterygii</taxon>
        <taxon>Teleostei</taxon>
        <taxon>Anguilliformes</taxon>
        <taxon>Anguillidae</taxon>
        <taxon>Anguilla</taxon>
    </lineage>
</organism>
<evidence type="ECO:0000313" key="1">
    <source>
        <dbReference type="EMBL" id="JAH59469.1"/>
    </source>
</evidence>
<dbReference type="EMBL" id="GBXM01049108">
    <property type="protein sequence ID" value="JAH59469.1"/>
    <property type="molecule type" value="Transcribed_RNA"/>
</dbReference>
<reference evidence="1" key="1">
    <citation type="submission" date="2014-11" db="EMBL/GenBank/DDBJ databases">
        <authorList>
            <person name="Amaro Gonzalez C."/>
        </authorList>
    </citation>
    <scope>NUCLEOTIDE SEQUENCE</scope>
</reference>
<protein>
    <submittedName>
        <fullName evidence="1">Uncharacterized protein</fullName>
    </submittedName>
</protein>
<dbReference type="AlphaFoldDB" id="A0A0E9U0N3"/>
<proteinExistence type="predicted"/>
<sequence length="45" mass="4979">MGQCLPGFIVESQKAFLGSDFNAWCGVSRNTSATDIWTFCLFSLE</sequence>
<accession>A0A0E9U0N3</accession>